<proteinExistence type="predicted"/>
<protein>
    <submittedName>
        <fullName evidence="3">Phosphoglycerate mutase family protein</fullName>
    </submittedName>
</protein>
<dbReference type="EMBL" id="QSQT01000011">
    <property type="protein sequence ID" value="RGK56275.1"/>
    <property type="molecule type" value="Genomic_DNA"/>
</dbReference>
<dbReference type="InterPro" id="IPR052765">
    <property type="entry name" value="PGM-Related"/>
</dbReference>
<name>A0A3E4N2M3_9BACT</name>
<evidence type="ECO:0000256" key="2">
    <source>
        <dbReference type="PIRSR" id="PIRSR613078-2"/>
    </source>
</evidence>
<gene>
    <name evidence="3" type="ORF">DXD04_07105</name>
</gene>
<dbReference type="Proteomes" id="UP000260862">
    <property type="component" value="Unassembled WGS sequence"/>
</dbReference>
<sequence length="224" mass="26694">MKPHRIILIRHGECHANTDESKFATEPDYTIELTEKGVAQAREAGQKLRELVDEESMYFYVSPFWRTRSTFENIARSFPRNQFEYSEEPRLREQEWGYLRTYAELQQLKKERRDYGIFYYRFPGGEAGTDVYDRINDLLGSLHRDFLREDYPQNCVLITHSLAIRLFVMRWFHLTVEEFEQMRSPKNGQLVILQLNDDTGDYELVTPLEKDGTAVRRSRPIRLL</sequence>
<dbReference type="Pfam" id="PF00300">
    <property type="entry name" value="His_Phos_1"/>
    <property type="match status" value="1"/>
</dbReference>
<accession>A0A3E4N2M3</accession>
<dbReference type="PANTHER" id="PTHR46192">
    <property type="entry name" value="BROAD-RANGE ACID PHOSPHATASE DET1"/>
    <property type="match status" value="1"/>
</dbReference>
<feature type="active site" description="Proton donor/acceptor" evidence="1">
    <location>
        <position position="93"/>
    </location>
</feature>
<feature type="binding site" evidence="2">
    <location>
        <begin position="10"/>
        <end position="17"/>
    </location>
    <ligand>
        <name>substrate</name>
    </ligand>
</feature>
<dbReference type="SUPFAM" id="SSF53254">
    <property type="entry name" value="Phosphoglycerate mutase-like"/>
    <property type="match status" value="1"/>
</dbReference>
<dbReference type="AlphaFoldDB" id="A0A3E4N2M3"/>
<dbReference type="PIRSF" id="PIRSF000709">
    <property type="entry name" value="6PFK_2-Ptase"/>
    <property type="match status" value="1"/>
</dbReference>
<dbReference type="InterPro" id="IPR029033">
    <property type="entry name" value="His_PPase_superfam"/>
</dbReference>
<comment type="caution">
    <text evidence="3">The sequence shown here is derived from an EMBL/GenBank/DDBJ whole genome shotgun (WGS) entry which is preliminary data.</text>
</comment>
<evidence type="ECO:0000256" key="1">
    <source>
        <dbReference type="PIRSR" id="PIRSR613078-1"/>
    </source>
</evidence>
<dbReference type="CDD" id="cd07067">
    <property type="entry name" value="HP_PGM_like"/>
    <property type="match status" value="1"/>
</dbReference>
<dbReference type="InterPro" id="IPR001345">
    <property type="entry name" value="PG/BPGM_mutase_AS"/>
</dbReference>
<dbReference type="RefSeq" id="WP_117672134.1">
    <property type="nucleotide sequence ID" value="NZ_CABOGR010000011.1"/>
</dbReference>
<dbReference type="GO" id="GO:0003824">
    <property type="term" value="F:catalytic activity"/>
    <property type="evidence" value="ECO:0007669"/>
    <property type="project" value="InterPro"/>
</dbReference>
<organism evidence="3 4">
    <name type="scientific">Phocaeicola plebeius</name>
    <dbReference type="NCBI Taxonomy" id="310297"/>
    <lineage>
        <taxon>Bacteria</taxon>
        <taxon>Pseudomonadati</taxon>
        <taxon>Bacteroidota</taxon>
        <taxon>Bacteroidia</taxon>
        <taxon>Bacteroidales</taxon>
        <taxon>Bacteroidaceae</taxon>
        <taxon>Phocaeicola</taxon>
    </lineage>
</organism>
<evidence type="ECO:0000313" key="4">
    <source>
        <dbReference type="Proteomes" id="UP000260862"/>
    </source>
</evidence>
<feature type="binding site" evidence="2">
    <location>
        <position position="66"/>
    </location>
    <ligand>
        <name>substrate</name>
    </ligand>
</feature>
<keyword evidence="4" id="KW-1185">Reference proteome</keyword>
<dbReference type="Gene3D" id="3.40.50.1240">
    <property type="entry name" value="Phosphoglycerate mutase-like"/>
    <property type="match status" value="1"/>
</dbReference>
<feature type="active site" description="Tele-phosphohistidine intermediate" evidence="1">
    <location>
        <position position="11"/>
    </location>
</feature>
<reference evidence="3 4" key="1">
    <citation type="submission" date="2018-08" db="EMBL/GenBank/DDBJ databases">
        <title>A genome reference for cultivated species of the human gut microbiota.</title>
        <authorList>
            <person name="Zou Y."/>
            <person name="Xue W."/>
            <person name="Luo G."/>
        </authorList>
    </citation>
    <scope>NUCLEOTIDE SEQUENCE [LARGE SCALE GENOMIC DNA]</scope>
    <source>
        <strain evidence="3 4">TF10-3AC</strain>
    </source>
</reference>
<dbReference type="InterPro" id="IPR013078">
    <property type="entry name" value="His_Pase_superF_clade-1"/>
</dbReference>
<dbReference type="PROSITE" id="PS00175">
    <property type="entry name" value="PG_MUTASE"/>
    <property type="match status" value="1"/>
</dbReference>
<evidence type="ECO:0000313" key="3">
    <source>
        <dbReference type="EMBL" id="RGK56275.1"/>
    </source>
</evidence>
<dbReference type="SMART" id="SM00855">
    <property type="entry name" value="PGAM"/>
    <property type="match status" value="1"/>
</dbReference>